<name>A0A7X8TRJ3_9VIBR</name>
<dbReference type="GO" id="GO:0016758">
    <property type="term" value="F:hexosyltransferase activity"/>
    <property type="evidence" value="ECO:0007669"/>
    <property type="project" value="UniProtKB-ARBA"/>
</dbReference>
<dbReference type="AlphaFoldDB" id="A0A7X8TRJ3"/>
<dbReference type="RefSeq" id="WP_168836628.1">
    <property type="nucleotide sequence ID" value="NZ_JABAIK010000010.1"/>
</dbReference>
<dbReference type="SUPFAM" id="SSF53448">
    <property type="entry name" value="Nucleotide-diphospho-sugar transferases"/>
    <property type="match status" value="1"/>
</dbReference>
<evidence type="ECO:0000259" key="1">
    <source>
        <dbReference type="Pfam" id="PF00535"/>
    </source>
</evidence>
<dbReference type="InterPro" id="IPR029044">
    <property type="entry name" value="Nucleotide-diphossugar_trans"/>
</dbReference>
<evidence type="ECO:0000313" key="3">
    <source>
        <dbReference type="Proteomes" id="UP000535589"/>
    </source>
</evidence>
<dbReference type="PANTHER" id="PTHR22916:SF67">
    <property type="entry name" value="COLANIC ACID BIOSYNTHESIS GLYCOSYL TRANSFERASE WCAE-RELATED"/>
    <property type="match status" value="1"/>
</dbReference>
<proteinExistence type="predicted"/>
<keyword evidence="2" id="KW-0808">Transferase</keyword>
<gene>
    <name evidence="2" type="ORF">HGP28_11585</name>
</gene>
<protein>
    <submittedName>
        <fullName evidence="2">Glycosyltransferase</fullName>
    </submittedName>
</protein>
<feature type="domain" description="Glycosyltransferase 2-like" evidence="1">
    <location>
        <begin position="5"/>
        <end position="164"/>
    </location>
</feature>
<keyword evidence="3" id="KW-1185">Reference proteome</keyword>
<dbReference type="Proteomes" id="UP000535589">
    <property type="component" value="Unassembled WGS sequence"/>
</dbReference>
<sequence>MTKVSIITVTFNCAEKLDLTLSSISSQQYSNFEVVVVDGGSSDHTSEVIAKYSNLIDVYISESDRGIYDAMNKGVIAASCDFLYFLNSGDFFVNDFVLASVTEKLNTDYGIVMGNVMATTQDYCQFIYPKVSKFDDSLLNVSARKLFDSHICHQAYFINRRSLIDSGMYDLDFPHFADFHSFFRITRKCKVHKIEDVISVFPLGGVSSDPKNARFLLKEKELMLSTISHESVLKRMFFKSKNSIFVLKKKVFKWLQ</sequence>
<dbReference type="InterPro" id="IPR001173">
    <property type="entry name" value="Glyco_trans_2-like"/>
</dbReference>
<comment type="caution">
    <text evidence="2">The sequence shown here is derived from an EMBL/GenBank/DDBJ whole genome shotgun (WGS) entry which is preliminary data.</text>
</comment>
<accession>A0A7X8TRJ3</accession>
<organism evidence="2 3">
    <name type="scientific">Vibrio agarilyticus</name>
    <dbReference type="NCBI Taxonomy" id="2726741"/>
    <lineage>
        <taxon>Bacteria</taxon>
        <taxon>Pseudomonadati</taxon>
        <taxon>Pseudomonadota</taxon>
        <taxon>Gammaproteobacteria</taxon>
        <taxon>Vibrionales</taxon>
        <taxon>Vibrionaceae</taxon>
        <taxon>Vibrio</taxon>
    </lineage>
</organism>
<reference evidence="2 3" key="1">
    <citation type="submission" date="2020-04" db="EMBL/GenBank/DDBJ databases">
        <title>Vibrio sp. SM6, a novel species isolated from seawater.</title>
        <authorList>
            <person name="Wang X."/>
        </authorList>
    </citation>
    <scope>NUCLEOTIDE SEQUENCE [LARGE SCALE GENOMIC DNA]</scope>
    <source>
        <strain evidence="2 3">SM6</strain>
    </source>
</reference>
<dbReference type="Gene3D" id="3.90.550.10">
    <property type="entry name" value="Spore Coat Polysaccharide Biosynthesis Protein SpsA, Chain A"/>
    <property type="match status" value="1"/>
</dbReference>
<dbReference type="PANTHER" id="PTHR22916">
    <property type="entry name" value="GLYCOSYLTRANSFERASE"/>
    <property type="match status" value="1"/>
</dbReference>
<dbReference type="CDD" id="cd06433">
    <property type="entry name" value="GT_2_WfgS_like"/>
    <property type="match status" value="1"/>
</dbReference>
<dbReference type="Pfam" id="PF00535">
    <property type="entry name" value="Glycos_transf_2"/>
    <property type="match status" value="1"/>
</dbReference>
<dbReference type="EMBL" id="JABAIK010000010">
    <property type="protein sequence ID" value="NLS13533.1"/>
    <property type="molecule type" value="Genomic_DNA"/>
</dbReference>
<evidence type="ECO:0000313" key="2">
    <source>
        <dbReference type="EMBL" id="NLS13533.1"/>
    </source>
</evidence>